<keyword evidence="11 16" id="KW-0472">Membrane</keyword>
<keyword evidence="12" id="KW-1015">Disulfide bond</keyword>
<dbReference type="Proteomes" id="UP001634394">
    <property type="component" value="Unassembled WGS sequence"/>
</dbReference>
<dbReference type="GO" id="GO:0042383">
    <property type="term" value="C:sarcolemma"/>
    <property type="evidence" value="ECO:0007669"/>
    <property type="project" value="UniProtKB-SubCell"/>
</dbReference>
<evidence type="ECO:0000256" key="2">
    <source>
        <dbReference type="ARBA" id="ARBA00004245"/>
    </source>
</evidence>
<dbReference type="PANTHER" id="PTHR21142">
    <property type="entry name" value="SARCOGLYCANS"/>
    <property type="match status" value="1"/>
</dbReference>
<keyword evidence="8 16" id="KW-0812">Transmembrane</keyword>
<name>A0ABD3X1I5_SINWO</name>
<keyword evidence="6" id="KW-1003">Cell membrane</keyword>
<keyword evidence="9" id="KW-0735">Signal-anchor</keyword>
<dbReference type="InterPro" id="IPR006875">
    <property type="entry name" value="Sarcoglycan"/>
</dbReference>
<dbReference type="EMBL" id="JBJQND010000004">
    <property type="protein sequence ID" value="KAL3879585.1"/>
    <property type="molecule type" value="Genomic_DNA"/>
</dbReference>
<evidence type="ECO:0000256" key="4">
    <source>
        <dbReference type="ARBA" id="ARBA00007574"/>
    </source>
</evidence>
<evidence type="ECO:0000256" key="12">
    <source>
        <dbReference type="ARBA" id="ARBA00023157"/>
    </source>
</evidence>
<evidence type="ECO:0000256" key="3">
    <source>
        <dbReference type="ARBA" id="ARBA00004274"/>
    </source>
</evidence>
<evidence type="ECO:0000256" key="16">
    <source>
        <dbReference type="SAM" id="Phobius"/>
    </source>
</evidence>
<dbReference type="GO" id="GO:0005856">
    <property type="term" value="C:cytoskeleton"/>
    <property type="evidence" value="ECO:0007669"/>
    <property type="project" value="UniProtKB-SubCell"/>
</dbReference>
<dbReference type="PANTHER" id="PTHR21142:SF2">
    <property type="entry name" value="BETA-SARCOGLYCAN"/>
    <property type="match status" value="1"/>
</dbReference>
<keyword evidence="10 16" id="KW-1133">Transmembrane helix</keyword>
<dbReference type="AlphaFoldDB" id="A0ABD3X1I5"/>
<keyword evidence="7" id="KW-0963">Cytoplasm</keyword>
<keyword evidence="14" id="KW-0206">Cytoskeleton</keyword>
<evidence type="ECO:0000256" key="5">
    <source>
        <dbReference type="ARBA" id="ARBA00015329"/>
    </source>
</evidence>
<comment type="subunit">
    <text evidence="15">Cross-link to form 2 major subcomplexes: one consisting of SGCB, SGCD and SGCG and the other consisting of SGCB and SGCD. The association between SGCB and SGCG is particularly strong while SGCA is loosely associated with the other sarcoglycans.</text>
</comment>
<evidence type="ECO:0000256" key="13">
    <source>
        <dbReference type="ARBA" id="ARBA00023180"/>
    </source>
</evidence>
<dbReference type="EMBL" id="JBJQND010000004">
    <property type="protein sequence ID" value="KAL3879587.1"/>
    <property type="molecule type" value="Genomic_DNA"/>
</dbReference>
<protein>
    <recommendedName>
        <fullName evidence="5">Beta-sarcoglycan</fullName>
    </recommendedName>
</protein>
<organism evidence="17 18">
    <name type="scientific">Sinanodonta woodiana</name>
    <name type="common">Chinese pond mussel</name>
    <name type="synonym">Anodonta woodiana</name>
    <dbReference type="NCBI Taxonomy" id="1069815"/>
    <lineage>
        <taxon>Eukaryota</taxon>
        <taxon>Metazoa</taxon>
        <taxon>Spiralia</taxon>
        <taxon>Lophotrochozoa</taxon>
        <taxon>Mollusca</taxon>
        <taxon>Bivalvia</taxon>
        <taxon>Autobranchia</taxon>
        <taxon>Heteroconchia</taxon>
        <taxon>Palaeoheterodonta</taxon>
        <taxon>Unionida</taxon>
        <taxon>Unionoidea</taxon>
        <taxon>Unionidae</taxon>
        <taxon>Unioninae</taxon>
        <taxon>Sinanodonta</taxon>
    </lineage>
</organism>
<dbReference type="InterPro" id="IPR027659">
    <property type="entry name" value="Sgcb"/>
</dbReference>
<gene>
    <name evidence="17" type="ORF">ACJMK2_031876</name>
</gene>
<accession>A0ABD3X1I5</accession>
<evidence type="ECO:0000256" key="9">
    <source>
        <dbReference type="ARBA" id="ARBA00022968"/>
    </source>
</evidence>
<dbReference type="EMBL" id="JBJQND010000004">
    <property type="protein sequence ID" value="KAL3879586.1"/>
    <property type="molecule type" value="Genomic_DNA"/>
</dbReference>
<evidence type="ECO:0000256" key="14">
    <source>
        <dbReference type="ARBA" id="ARBA00023212"/>
    </source>
</evidence>
<comment type="caution">
    <text evidence="17">The sequence shown here is derived from an EMBL/GenBank/DDBJ whole genome shotgun (WGS) entry which is preliminary data.</text>
</comment>
<evidence type="ECO:0000256" key="8">
    <source>
        <dbReference type="ARBA" id="ARBA00022692"/>
    </source>
</evidence>
<evidence type="ECO:0000256" key="11">
    <source>
        <dbReference type="ARBA" id="ARBA00023136"/>
    </source>
</evidence>
<proteinExistence type="inferred from homology"/>
<evidence type="ECO:0000313" key="17">
    <source>
        <dbReference type="EMBL" id="KAL3879585.1"/>
    </source>
</evidence>
<comment type="subcellular location">
    <subcellularLocation>
        <location evidence="3">Cell membrane</location>
        <location evidence="3">Sarcolemma</location>
        <topology evidence="3">Single-pass type II membrane protein</topology>
    </subcellularLocation>
    <subcellularLocation>
        <location evidence="2">Cytoplasm</location>
        <location evidence="2">Cytoskeleton</location>
    </subcellularLocation>
</comment>
<evidence type="ECO:0000313" key="18">
    <source>
        <dbReference type="Proteomes" id="UP001634394"/>
    </source>
</evidence>
<keyword evidence="13" id="KW-0325">Glycoprotein</keyword>
<feature type="transmembrane region" description="Helical" evidence="16">
    <location>
        <begin position="40"/>
        <end position="67"/>
    </location>
</feature>
<evidence type="ECO:0000256" key="1">
    <source>
        <dbReference type="ARBA" id="ARBA00002860"/>
    </source>
</evidence>
<sequence>MEEPAIRRRSNRDSANFHAGYVPVDENYIQETGIRGKKSFCLYTLLIFITIIALLNSAVSVALIYFLHITHHGLELAEFLPGGQLLRVLADIKVSNVDLYSGMLGGRRDMDLDIMGHSVSLNSSTGESVTVNMEGILMKAKGFQMITDPSHVLFATEDRPKMEFKRVKNSKMREIQVKTMYNRTGVDDLHVESHHDLQIIGMEGISMTSEGNITVHAHRDLDIACLTGGIEMESLKGTFFHSNIPLATAGDTSSGTAYKVCVCMPEGRLFVVPYTGQDSGCDKANEDQNPCSGT</sequence>
<dbReference type="Pfam" id="PF04790">
    <property type="entry name" value="Sarcoglycan_1"/>
    <property type="match status" value="1"/>
</dbReference>
<evidence type="ECO:0000256" key="15">
    <source>
        <dbReference type="ARBA" id="ARBA00026041"/>
    </source>
</evidence>
<comment type="similarity">
    <text evidence="4">Belongs to the sarcoglycan beta/delta/gamma/zeta family.</text>
</comment>
<evidence type="ECO:0000256" key="6">
    <source>
        <dbReference type="ARBA" id="ARBA00022475"/>
    </source>
</evidence>
<evidence type="ECO:0000256" key="10">
    <source>
        <dbReference type="ARBA" id="ARBA00022989"/>
    </source>
</evidence>
<keyword evidence="18" id="KW-1185">Reference proteome</keyword>
<reference evidence="17 18" key="1">
    <citation type="submission" date="2024-11" db="EMBL/GenBank/DDBJ databases">
        <title>Chromosome-level genome assembly of the freshwater bivalve Anodonta woodiana.</title>
        <authorList>
            <person name="Chen X."/>
        </authorList>
    </citation>
    <scope>NUCLEOTIDE SEQUENCE [LARGE SCALE GENOMIC DNA]</scope>
    <source>
        <strain evidence="17">MN2024</strain>
        <tissue evidence="17">Gills</tissue>
    </source>
</reference>
<comment type="function">
    <text evidence="1">Component of the sarcoglycan complex, a subcomplex of the dystrophin-glycoprotein complex which forms a link between the F-actin cytoskeleton and the extracellular matrix.</text>
</comment>
<evidence type="ECO:0000256" key="7">
    <source>
        <dbReference type="ARBA" id="ARBA00022490"/>
    </source>
</evidence>